<sequence>MTCLLGLHEIERKVQNTSDRCVVQSYSIIKTWFRYQKRDFRFCSTFLLSACSTYQVVLVGCRHVAMPNEDLDPFGR</sequence>
<dbReference type="EMBL" id="CAJNOJ010000087">
    <property type="protein sequence ID" value="CAF1075392.1"/>
    <property type="molecule type" value="Genomic_DNA"/>
</dbReference>
<dbReference type="Proteomes" id="UP000663852">
    <property type="component" value="Unassembled WGS sequence"/>
</dbReference>
<protein>
    <submittedName>
        <fullName evidence="1">Uncharacterized protein</fullName>
    </submittedName>
</protein>
<gene>
    <name evidence="1" type="ORF">EDS130_LOCUS18665</name>
</gene>
<accession>A0A814M9X5</accession>
<dbReference type="AlphaFoldDB" id="A0A814M9X5"/>
<organism evidence="1 2">
    <name type="scientific">Adineta ricciae</name>
    <name type="common">Rotifer</name>
    <dbReference type="NCBI Taxonomy" id="249248"/>
    <lineage>
        <taxon>Eukaryota</taxon>
        <taxon>Metazoa</taxon>
        <taxon>Spiralia</taxon>
        <taxon>Gnathifera</taxon>
        <taxon>Rotifera</taxon>
        <taxon>Eurotatoria</taxon>
        <taxon>Bdelloidea</taxon>
        <taxon>Adinetida</taxon>
        <taxon>Adinetidae</taxon>
        <taxon>Adineta</taxon>
    </lineage>
</organism>
<proteinExistence type="predicted"/>
<evidence type="ECO:0000313" key="1">
    <source>
        <dbReference type="EMBL" id="CAF1075392.1"/>
    </source>
</evidence>
<name>A0A814M9X5_ADIRI</name>
<comment type="caution">
    <text evidence="1">The sequence shown here is derived from an EMBL/GenBank/DDBJ whole genome shotgun (WGS) entry which is preliminary data.</text>
</comment>
<evidence type="ECO:0000313" key="2">
    <source>
        <dbReference type="Proteomes" id="UP000663852"/>
    </source>
</evidence>
<reference evidence="1" key="1">
    <citation type="submission" date="2021-02" db="EMBL/GenBank/DDBJ databases">
        <authorList>
            <person name="Nowell W R."/>
        </authorList>
    </citation>
    <scope>NUCLEOTIDE SEQUENCE</scope>
</reference>